<organism evidence="1 2">
    <name type="scientific">Actinomadura physcomitrii</name>
    <dbReference type="NCBI Taxonomy" id="2650748"/>
    <lineage>
        <taxon>Bacteria</taxon>
        <taxon>Bacillati</taxon>
        <taxon>Actinomycetota</taxon>
        <taxon>Actinomycetes</taxon>
        <taxon>Streptosporangiales</taxon>
        <taxon>Thermomonosporaceae</taxon>
        <taxon>Actinomadura</taxon>
    </lineage>
</organism>
<keyword evidence="2" id="KW-1185">Reference proteome</keyword>
<protein>
    <submittedName>
        <fullName evidence="1">Uncharacterized protein</fullName>
    </submittedName>
</protein>
<dbReference type="AlphaFoldDB" id="A0A6I4MKB9"/>
<sequence>MTEKSPLVIRAELPAPFHDGWNTMPGVTVDGTTLTIDAAEYFFRYDNPTWLVCDWTSVRTDLLEARETGSTTIEQMALDHIRRHGRVTTDPAEVLTTAYAVYSWLFRPEHLADPSLQRMGVTTAQLRILVEMGTMMALNRVEVSGEITNVGPAWMFGEAAKVVFGLTTAEAEMIDELYHGSWFNEPRRVEQVKAHVALGGRLVHGCQSGAEVNMAGGCVAPFGFDVSEFRRELAGFRDEWVERVRACGK</sequence>
<reference evidence="1" key="1">
    <citation type="submission" date="2019-12" db="EMBL/GenBank/DDBJ databases">
        <title>Actinomadura physcomitrii sp. nov., a novel actinomycete isolated from moss [Physcomitrium sphaericum (Ludw) Fuernr].</title>
        <authorList>
            <person name="Zhuang X."/>
        </authorList>
    </citation>
    <scope>NUCLEOTIDE SEQUENCE [LARGE SCALE GENOMIC DNA]</scope>
    <source>
        <strain evidence="1">LD22</strain>
    </source>
</reference>
<evidence type="ECO:0000313" key="1">
    <source>
        <dbReference type="EMBL" id="MWA04624.1"/>
    </source>
</evidence>
<accession>A0A6I4MKB9</accession>
<evidence type="ECO:0000313" key="2">
    <source>
        <dbReference type="Proteomes" id="UP000462055"/>
    </source>
</evidence>
<dbReference type="Proteomes" id="UP000462055">
    <property type="component" value="Unassembled WGS sequence"/>
</dbReference>
<comment type="caution">
    <text evidence="1">The sequence shown here is derived from an EMBL/GenBank/DDBJ whole genome shotgun (WGS) entry which is preliminary data.</text>
</comment>
<name>A0A6I4MKB9_9ACTN</name>
<dbReference type="EMBL" id="WBMS02000028">
    <property type="protein sequence ID" value="MWA04624.1"/>
    <property type="molecule type" value="Genomic_DNA"/>
</dbReference>
<proteinExistence type="predicted"/>
<gene>
    <name evidence="1" type="ORF">F8568_030450</name>
</gene>